<gene>
    <name evidence="7" type="ORF">CcCBS67573_g08176</name>
</gene>
<evidence type="ECO:0000256" key="6">
    <source>
        <dbReference type="RuleBase" id="RU366065"/>
    </source>
</evidence>
<keyword evidence="2 6" id="KW-0256">Endoplasmic reticulum</keyword>
<evidence type="ECO:0000256" key="2">
    <source>
        <dbReference type="ARBA" id="ARBA00022824"/>
    </source>
</evidence>
<dbReference type="Proteomes" id="UP000320333">
    <property type="component" value="Unassembled WGS sequence"/>
</dbReference>
<evidence type="ECO:0000256" key="4">
    <source>
        <dbReference type="ARBA" id="ARBA00023034"/>
    </source>
</evidence>
<dbReference type="SUPFAM" id="SSF64356">
    <property type="entry name" value="SNARE-like"/>
    <property type="match status" value="1"/>
</dbReference>
<dbReference type="STRING" id="246404.A0A507EQ03"/>
<evidence type="ECO:0000256" key="3">
    <source>
        <dbReference type="ARBA" id="ARBA00022892"/>
    </source>
</evidence>
<dbReference type="AlphaFoldDB" id="A0A507EQ03"/>
<name>A0A507EQ03_9FUNG</name>
<dbReference type="GO" id="GO:0006888">
    <property type="term" value="P:endoplasmic reticulum to Golgi vesicle-mediated transport"/>
    <property type="evidence" value="ECO:0007669"/>
    <property type="project" value="UniProtKB-UniRule"/>
</dbReference>
<dbReference type="Gene3D" id="3.30.450.70">
    <property type="match status" value="1"/>
</dbReference>
<dbReference type="CDD" id="cd14855">
    <property type="entry name" value="TRAPPC1_MUM2"/>
    <property type="match status" value="1"/>
</dbReference>
<comment type="subcellular location">
    <subcellularLocation>
        <location evidence="6">Endoplasmic reticulum</location>
    </subcellularLocation>
    <subcellularLocation>
        <location evidence="6">Golgi apparatus</location>
        <location evidence="6">cis-Golgi network</location>
    </subcellularLocation>
</comment>
<accession>A0A507EQ03</accession>
<comment type="caution">
    <text evidence="7">The sequence shown here is derived from an EMBL/GenBank/DDBJ whole genome shotgun (WGS) entry which is preliminary data.</text>
</comment>
<dbReference type="GO" id="GO:0005783">
    <property type="term" value="C:endoplasmic reticulum"/>
    <property type="evidence" value="ECO:0007669"/>
    <property type="project" value="UniProtKB-SubCell"/>
</dbReference>
<dbReference type="PANTHER" id="PTHR23249">
    <property type="entry name" value="TRAFFICKING PROTEIN PARTICLE COMPLEX SUBUNIT"/>
    <property type="match status" value="1"/>
</dbReference>
<dbReference type="OrthoDB" id="3364529at2759"/>
<keyword evidence="3 6" id="KW-0931">ER-Golgi transport</keyword>
<comment type="subunit">
    <text evidence="6">Part of the multisubunit transport protein particle (TRAPP) complex.</text>
</comment>
<dbReference type="InterPro" id="IPR007233">
    <property type="entry name" value="TRAPPC"/>
</dbReference>
<dbReference type="GO" id="GO:0030008">
    <property type="term" value="C:TRAPP complex"/>
    <property type="evidence" value="ECO:0007669"/>
    <property type="project" value="UniProtKB-UniRule"/>
</dbReference>
<keyword evidence="8" id="KW-1185">Reference proteome</keyword>
<organism evidence="7 8">
    <name type="scientific">Chytriomyces confervae</name>
    <dbReference type="NCBI Taxonomy" id="246404"/>
    <lineage>
        <taxon>Eukaryota</taxon>
        <taxon>Fungi</taxon>
        <taxon>Fungi incertae sedis</taxon>
        <taxon>Chytridiomycota</taxon>
        <taxon>Chytridiomycota incertae sedis</taxon>
        <taxon>Chytridiomycetes</taxon>
        <taxon>Chytridiales</taxon>
        <taxon>Chytriomycetaceae</taxon>
        <taxon>Chytriomyces</taxon>
    </lineage>
</organism>
<evidence type="ECO:0000313" key="7">
    <source>
        <dbReference type="EMBL" id="TPX65258.1"/>
    </source>
</evidence>
<dbReference type="SMART" id="SM01399">
    <property type="entry name" value="Sybindin"/>
    <property type="match status" value="1"/>
</dbReference>
<reference evidence="7 8" key="1">
    <citation type="journal article" date="2019" name="Sci. Rep.">
        <title>Comparative genomics of chytrid fungi reveal insights into the obligate biotrophic and pathogenic lifestyle of Synchytrium endobioticum.</title>
        <authorList>
            <person name="van de Vossenberg B.T.L.H."/>
            <person name="Warris S."/>
            <person name="Nguyen H.D.T."/>
            <person name="van Gent-Pelzer M.P.E."/>
            <person name="Joly D.L."/>
            <person name="van de Geest H.C."/>
            <person name="Bonants P.J.M."/>
            <person name="Smith D.S."/>
            <person name="Levesque C.A."/>
            <person name="van der Lee T.A.J."/>
        </authorList>
    </citation>
    <scope>NUCLEOTIDE SEQUENCE [LARGE SCALE GENOMIC DNA]</scope>
    <source>
        <strain evidence="7 8">CBS 675.73</strain>
    </source>
</reference>
<keyword evidence="1 6" id="KW-0813">Transport</keyword>
<evidence type="ECO:0000256" key="5">
    <source>
        <dbReference type="ARBA" id="ARBA00038167"/>
    </source>
</evidence>
<proteinExistence type="inferred from homology"/>
<sequence length="153" mass="17320">MTVHSIHIFNKKCECIYFTEWNSAKADASKKEKLLEPAAEEKDVDGDPETAKLVYGVVFSLRNMASKLSNQGFSSYKTGTYKLHYFESPAGPKLVLITDPNAPNMADTLQSIYANVYVEHVVKNALVKPNTPIRNQLFRTTLDKYVRNLPNFE</sequence>
<dbReference type="InterPro" id="IPR011012">
    <property type="entry name" value="Longin-like_dom_sf"/>
</dbReference>
<dbReference type="PANTHER" id="PTHR23249:SF16">
    <property type="entry name" value="TRAFFICKING PROTEIN PARTICLE COMPLEX SUBUNIT 1"/>
    <property type="match status" value="1"/>
</dbReference>
<dbReference type="Pfam" id="PF04099">
    <property type="entry name" value="Sybindin"/>
    <property type="match status" value="1"/>
</dbReference>
<dbReference type="EMBL" id="QEAP01000499">
    <property type="protein sequence ID" value="TPX65258.1"/>
    <property type="molecule type" value="Genomic_DNA"/>
</dbReference>
<evidence type="ECO:0000256" key="1">
    <source>
        <dbReference type="ARBA" id="ARBA00022448"/>
    </source>
</evidence>
<comment type="similarity">
    <text evidence="5">Belongs to the TRAPP small subunits family. BET5 subfamily.</text>
</comment>
<evidence type="ECO:0000313" key="8">
    <source>
        <dbReference type="Proteomes" id="UP000320333"/>
    </source>
</evidence>
<keyword evidence="4 6" id="KW-0333">Golgi apparatus</keyword>
<protein>
    <recommendedName>
        <fullName evidence="6">Trafficking protein particle complex subunit</fullName>
    </recommendedName>
</protein>
<dbReference type="GO" id="GO:0005794">
    <property type="term" value="C:Golgi apparatus"/>
    <property type="evidence" value="ECO:0007669"/>
    <property type="project" value="UniProtKB-SubCell"/>
</dbReference>